<dbReference type="InterPro" id="IPR046312">
    <property type="entry name" value="DUF6454"/>
</dbReference>
<organism evidence="2 3">
    <name type="scientific">Colletotrichum plurivorum</name>
    <dbReference type="NCBI Taxonomy" id="2175906"/>
    <lineage>
        <taxon>Eukaryota</taxon>
        <taxon>Fungi</taxon>
        <taxon>Dikarya</taxon>
        <taxon>Ascomycota</taxon>
        <taxon>Pezizomycotina</taxon>
        <taxon>Sordariomycetes</taxon>
        <taxon>Hypocreomycetidae</taxon>
        <taxon>Glomerellales</taxon>
        <taxon>Glomerellaceae</taxon>
        <taxon>Colletotrichum</taxon>
        <taxon>Colletotrichum orchidearum species complex</taxon>
    </lineage>
</organism>
<name>A0A8H6JE36_9PEZI</name>
<dbReference type="Pfam" id="PF20055">
    <property type="entry name" value="DUF6454"/>
    <property type="match status" value="1"/>
</dbReference>
<gene>
    <name evidence="2" type="ORF">CPLU01_15121</name>
</gene>
<proteinExistence type="predicted"/>
<dbReference type="AlphaFoldDB" id="A0A8H6JE36"/>
<evidence type="ECO:0000313" key="2">
    <source>
        <dbReference type="EMBL" id="KAF6811392.1"/>
    </source>
</evidence>
<accession>A0A8H6JE36</accession>
<evidence type="ECO:0000313" key="3">
    <source>
        <dbReference type="Proteomes" id="UP000654918"/>
    </source>
</evidence>
<keyword evidence="3" id="KW-1185">Reference proteome</keyword>
<evidence type="ECO:0000256" key="1">
    <source>
        <dbReference type="SAM" id="SignalP"/>
    </source>
</evidence>
<feature type="chain" id="PRO_5034247565" evidence="1">
    <location>
        <begin position="18"/>
        <end position="350"/>
    </location>
</feature>
<feature type="signal peptide" evidence="1">
    <location>
        <begin position="1"/>
        <end position="17"/>
    </location>
</feature>
<keyword evidence="1" id="KW-0732">Signal</keyword>
<dbReference type="EMBL" id="WIGO01000465">
    <property type="protein sequence ID" value="KAF6811392.1"/>
    <property type="molecule type" value="Genomic_DNA"/>
</dbReference>
<dbReference type="InterPro" id="IPR011044">
    <property type="entry name" value="Quino_amine_DH_bsu"/>
</dbReference>
<dbReference type="SUPFAM" id="SSF50969">
    <property type="entry name" value="YVTN repeat-like/Quinoprotein amine dehydrogenase"/>
    <property type="match status" value="1"/>
</dbReference>
<dbReference type="Proteomes" id="UP000654918">
    <property type="component" value="Unassembled WGS sequence"/>
</dbReference>
<comment type="caution">
    <text evidence="2">The sequence shown here is derived from an EMBL/GenBank/DDBJ whole genome shotgun (WGS) entry which is preliminary data.</text>
</comment>
<reference evidence="2" key="1">
    <citation type="journal article" date="2020" name="Phytopathology">
        <title>Genome Sequence Resources of Colletotrichum truncatum, C. plurivorum, C. musicola, and C. sojae: Four Species Pathogenic to Soybean (Glycine max).</title>
        <authorList>
            <person name="Rogerio F."/>
            <person name="Boufleur T.R."/>
            <person name="Ciampi-Guillardi M."/>
            <person name="Sukno S.A."/>
            <person name="Thon M.R."/>
            <person name="Massola Junior N.S."/>
            <person name="Baroncelli R."/>
        </authorList>
    </citation>
    <scope>NUCLEOTIDE SEQUENCE</scope>
    <source>
        <strain evidence="2">LFN00145</strain>
    </source>
</reference>
<protein>
    <submittedName>
        <fullName evidence="2">Uncharacterized protein</fullName>
    </submittedName>
</protein>
<sequence>MKFLPAFLHFLTTSAMAPNITRPNPAIPLTPPTLPPPGASSNAQEIIKQLLSLTRSNIGSKLKLVKKIPLEGDVWEPEGLVRLAGSSPEEERFWISAGEYTRPTIKYPDGWRDGSDRQNGAGFAHFLVFDGNGKRVGDWVVTEKGKGEYHNGGVEFDGRFIWGCLAEYRPGGTASVVKVDVERLEVEKVFRVGDHLGAVVRDGRRLVTLNWGGRRGRIWDLGKVERRDGQVVMKDGEGGFDEPEEVVTNPSHWIDYQDCKFLGEWQGRSVMLCSGIATLGDGVEVGGLAFVDTRSLVPVWEVPFMRRTESGVLMTKNPMDVGVVDGRVRLWFAPEEGRGAVYVFEVGEGA</sequence>